<dbReference type="Pfam" id="PF14252">
    <property type="entry name" value="DUF4347"/>
    <property type="match status" value="1"/>
</dbReference>
<feature type="domain" description="Cadherin" evidence="1">
    <location>
        <begin position="565"/>
        <end position="658"/>
    </location>
</feature>
<evidence type="ECO:0000313" key="2">
    <source>
        <dbReference type="EMBL" id="MFC0386370.1"/>
    </source>
</evidence>
<dbReference type="InterPro" id="IPR002126">
    <property type="entry name" value="Cadherin-like_dom"/>
</dbReference>
<keyword evidence="3" id="KW-1185">Reference proteome</keyword>
<dbReference type="EMBL" id="JBHLVZ010000031">
    <property type="protein sequence ID" value="MFC0386370.1"/>
    <property type="molecule type" value="Genomic_DNA"/>
</dbReference>
<sequence>MSYSVLVERSNAAACSTARGFGVASRLSPEVAFIDVAVENWEFIAADFARVRPGIEILPVGGAADGFAEMVHWASQQAGYAAIHIVGHGSQGALTLGSATLTLADLQSAETRSAWSEIGQALQPGGDILIYGCRTAQGGAGFKFLSELGEVTGANVAGSTTLTGAAELGGDWVLAGRSGVVRTDPVESVSFPGVLTAPTISAGAPVTYVEGDAAQHIAKDVTVTGGNGYAGGSVRFGISNPDAGDVLKLASATDGTAAGAISLVGSAVYLGDGVSRSVVGTVDAVENGQNGQALKVNFTAFPTPAFTNSSFEGGNITGWTVGQDRVILGQTVINGRVSPDDVTDPPSSGDDAGAINNMTYSHEVSTTEATAGTSSLRLYNSGQTSAGFDVVHGPYAHSNTFNAAAGQVLKFDWKAAAGGDAYDAFGYLMNADTGQSVTVLDETGANDSGVKPWTTESVVVPTSGNWFFVFVAGTYDFTGGRAVGGSLYVDNFQVVTSSVIDAVVEAIADQVTYESTSDSPVPPRQLIVDVADGTGDQKSATSSLNVTNVNDAPSAVRLDGGLTDTVNQSAGVNALVGTLSATDPDSATLTYSLATGPGDTDNALFAINGTSLSAVNSATMSAGSYSVLVNADDGNGGTTQQALTIVVVDNVRPVAPGITSPALTGDNTPVLAGTA</sequence>
<name>A0ABV6IRZ9_9PROT</name>
<gene>
    <name evidence="2" type="ORF">ACFFIC_12570</name>
</gene>
<dbReference type="Proteomes" id="UP001589789">
    <property type="component" value="Unassembled WGS sequence"/>
</dbReference>
<reference evidence="2 3" key="1">
    <citation type="submission" date="2024-09" db="EMBL/GenBank/DDBJ databases">
        <authorList>
            <person name="Sun Q."/>
            <person name="Mori K."/>
        </authorList>
    </citation>
    <scope>NUCLEOTIDE SEQUENCE [LARGE SCALE GENOMIC DNA]</scope>
    <source>
        <strain evidence="2 3">CCM 7468</strain>
    </source>
</reference>
<evidence type="ECO:0000313" key="3">
    <source>
        <dbReference type="Proteomes" id="UP001589789"/>
    </source>
</evidence>
<organism evidence="2 3">
    <name type="scientific">Muricoccus vinaceus</name>
    <dbReference type="NCBI Taxonomy" id="424704"/>
    <lineage>
        <taxon>Bacteria</taxon>
        <taxon>Pseudomonadati</taxon>
        <taxon>Pseudomonadota</taxon>
        <taxon>Alphaproteobacteria</taxon>
        <taxon>Acetobacterales</taxon>
        <taxon>Roseomonadaceae</taxon>
        <taxon>Muricoccus</taxon>
    </lineage>
</organism>
<dbReference type="RefSeq" id="WP_377050772.1">
    <property type="nucleotide sequence ID" value="NZ_JBHLVZ010000031.1"/>
</dbReference>
<accession>A0ABV6IRZ9</accession>
<proteinExistence type="predicted"/>
<dbReference type="InterPro" id="IPR025592">
    <property type="entry name" value="DUF4347"/>
</dbReference>
<evidence type="ECO:0000259" key="1">
    <source>
        <dbReference type="PROSITE" id="PS50268"/>
    </source>
</evidence>
<dbReference type="SUPFAM" id="SSF49313">
    <property type="entry name" value="Cadherin-like"/>
    <property type="match status" value="1"/>
</dbReference>
<dbReference type="InterPro" id="IPR015919">
    <property type="entry name" value="Cadherin-like_sf"/>
</dbReference>
<feature type="non-terminal residue" evidence="2">
    <location>
        <position position="675"/>
    </location>
</feature>
<dbReference type="PROSITE" id="PS50268">
    <property type="entry name" value="CADHERIN_2"/>
    <property type="match status" value="1"/>
</dbReference>
<dbReference type="CDD" id="cd11304">
    <property type="entry name" value="Cadherin_repeat"/>
    <property type="match status" value="1"/>
</dbReference>
<comment type="caution">
    <text evidence="2">The sequence shown here is derived from an EMBL/GenBank/DDBJ whole genome shotgun (WGS) entry which is preliminary data.</text>
</comment>
<protein>
    <submittedName>
        <fullName evidence="2">DUF4347 domain-containing protein</fullName>
    </submittedName>
</protein>
<dbReference type="Gene3D" id="2.60.40.60">
    <property type="entry name" value="Cadherins"/>
    <property type="match status" value="1"/>
</dbReference>